<dbReference type="PROSITE" id="PS50240">
    <property type="entry name" value="TRYPSIN_DOM"/>
    <property type="match status" value="1"/>
</dbReference>
<comment type="subcellular location">
    <subcellularLocation>
        <location evidence="3">Cell surface</location>
    </subcellularLocation>
</comment>
<dbReference type="Gene3D" id="3.40.50.410">
    <property type="entry name" value="von Willebrand factor, type A domain"/>
    <property type="match status" value="1"/>
</dbReference>
<evidence type="ECO:0000256" key="4">
    <source>
        <dbReference type="ARBA" id="ARBA00022659"/>
    </source>
</evidence>
<dbReference type="InterPro" id="IPR036465">
    <property type="entry name" value="vWFA_dom_sf"/>
</dbReference>
<accession>A0ABD3WCV3</accession>
<dbReference type="Proteomes" id="UP001634394">
    <property type="component" value="Unassembled WGS sequence"/>
</dbReference>
<dbReference type="SUPFAM" id="SSF57535">
    <property type="entry name" value="Complement control module/SCR domain"/>
    <property type="match status" value="1"/>
</dbReference>
<dbReference type="SMART" id="SM00032">
    <property type="entry name" value="CCP"/>
    <property type="match status" value="2"/>
</dbReference>
<organism evidence="15 16">
    <name type="scientific">Sinanodonta woodiana</name>
    <name type="common">Chinese pond mussel</name>
    <name type="synonym">Anodonta woodiana</name>
    <dbReference type="NCBI Taxonomy" id="1069815"/>
    <lineage>
        <taxon>Eukaryota</taxon>
        <taxon>Metazoa</taxon>
        <taxon>Spiralia</taxon>
        <taxon>Lophotrochozoa</taxon>
        <taxon>Mollusca</taxon>
        <taxon>Bivalvia</taxon>
        <taxon>Autobranchia</taxon>
        <taxon>Heteroconchia</taxon>
        <taxon>Palaeoheterodonta</taxon>
        <taxon>Unionida</taxon>
        <taxon>Unionoidea</taxon>
        <taxon>Unionidae</taxon>
        <taxon>Unioninae</taxon>
        <taxon>Sinanodonta</taxon>
    </lineage>
</organism>
<keyword evidence="8" id="KW-0325">Glycoprotein</keyword>
<evidence type="ECO:0000256" key="11">
    <source>
        <dbReference type="SAM" id="SignalP"/>
    </source>
</evidence>
<dbReference type="Gene3D" id="2.10.70.10">
    <property type="entry name" value="Complement Module, domain 1"/>
    <property type="match status" value="1"/>
</dbReference>
<gene>
    <name evidence="15" type="ORF">ACJMK2_039720</name>
</gene>
<feature type="signal peptide" evidence="11">
    <location>
        <begin position="1"/>
        <end position="22"/>
    </location>
</feature>
<keyword evidence="4 10" id="KW-0768">Sushi</keyword>
<dbReference type="EMBL" id="JBJQND010000007">
    <property type="protein sequence ID" value="KAL3871739.1"/>
    <property type="molecule type" value="Genomic_DNA"/>
</dbReference>
<dbReference type="CDD" id="cd01450">
    <property type="entry name" value="vWFA_subfamily_ECM"/>
    <property type="match status" value="1"/>
</dbReference>
<evidence type="ECO:0000313" key="15">
    <source>
        <dbReference type="EMBL" id="KAL3871739.1"/>
    </source>
</evidence>
<dbReference type="InterPro" id="IPR002035">
    <property type="entry name" value="VWF_A"/>
</dbReference>
<keyword evidence="5 11" id="KW-0732">Signal</keyword>
<reference evidence="15 16" key="1">
    <citation type="submission" date="2024-11" db="EMBL/GenBank/DDBJ databases">
        <title>Chromosome-level genome assembly of the freshwater bivalve Anodonta woodiana.</title>
        <authorList>
            <person name="Chen X."/>
        </authorList>
    </citation>
    <scope>NUCLEOTIDE SEQUENCE [LARGE SCALE GENOMIC DNA]</scope>
    <source>
        <strain evidence="15">MN2024</strain>
        <tissue evidence="15">Gills</tissue>
    </source>
</reference>
<name>A0ABD3WCV3_SINWO</name>
<comment type="cofactor">
    <cofactor evidence="2">
        <name>Mg(2+)</name>
        <dbReference type="ChEBI" id="CHEBI:18420"/>
    </cofactor>
</comment>
<comment type="caution">
    <text evidence="10">Lacks conserved residue(s) required for the propagation of feature annotation.</text>
</comment>
<comment type="caution">
    <text evidence="15">The sequence shown here is derived from an EMBL/GenBank/DDBJ whole genome shotgun (WGS) entry which is preliminary data.</text>
</comment>
<dbReference type="InterPro" id="IPR043504">
    <property type="entry name" value="Peptidase_S1_PA_chymotrypsin"/>
</dbReference>
<evidence type="ECO:0000256" key="3">
    <source>
        <dbReference type="ARBA" id="ARBA00004241"/>
    </source>
</evidence>
<evidence type="ECO:0000256" key="8">
    <source>
        <dbReference type="ARBA" id="ARBA00023180"/>
    </source>
</evidence>
<sequence length="598" mass="66445">MDNLAFCFCIFMVLTQPAIVQAQECDGEPQMLEHGELVLHESKKYYTYQCDPGYTYKYLDTDIRRERVSCNNGIWMHSGDCRPVVDESKLCPPVPDLKNGITFLEGRNPGNTVRFLCKPGYTLEGSNERMCYDDFRWIGSAPECIGGERTVQGLAEALKKNFIDPNAAVTSTGEDESRARLSPGKNGLELYFLVDRSSSISEMNLEKAKKLMVQIMRVFNISSERDGGNAGTRVAVIAYAQTADILFDLDSDTVRSVDAFEKELSKIKAEGGGTNLVHALSTVRGAKQMGKVRNGTNKAIFVITDGKSTEGGETLASQAEQIKKRGYEIFALGIGDNVNIEELSKIASEKVQLHLFLINRFQDLADIANIIAEKKDFRLCGEAGDTSQLQSVGIAKEGAWPWLGWFTRISVNSAPVTCGGALVCDTWFLTAARCLHDDDGNVTRPEDIDLYLGVHQLFNDNQGNAIGTKPTGVFIHPNYNHSYYLMKNYSEDKRQYFRQLLYSEYDVALLQLNNASKGGPQLSPSIRPICLLRGEEEKGLFPFERKSKATCHVDRSCTKTLCGQKKRRGLRGRLGLFSRWSQKGDADQAGNVSKPQSS</sequence>
<dbReference type="InterPro" id="IPR009003">
    <property type="entry name" value="Peptidase_S1_PA"/>
</dbReference>
<protein>
    <recommendedName>
        <fullName evidence="9">C3/C5 convertase</fullName>
    </recommendedName>
</protein>
<dbReference type="PRINTS" id="PR00453">
    <property type="entry name" value="VWFADOMAIN"/>
</dbReference>
<dbReference type="Pfam" id="PF00089">
    <property type="entry name" value="Trypsin"/>
    <property type="match status" value="1"/>
</dbReference>
<dbReference type="AlphaFoldDB" id="A0ABD3WCV3"/>
<dbReference type="InterPro" id="IPR035976">
    <property type="entry name" value="Sushi/SCR/CCP_sf"/>
</dbReference>
<evidence type="ECO:0000256" key="1">
    <source>
        <dbReference type="ARBA" id="ARBA00001936"/>
    </source>
</evidence>
<evidence type="ECO:0000256" key="10">
    <source>
        <dbReference type="PROSITE-ProRule" id="PRU00302"/>
    </source>
</evidence>
<evidence type="ECO:0000256" key="9">
    <source>
        <dbReference type="ARBA" id="ARBA00029636"/>
    </source>
</evidence>
<dbReference type="GO" id="GO:0009986">
    <property type="term" value="C:cell surface"/>
    <property type="evidence" value="ECO:0007669"/>
    <property type="project" value="UniProtKB-SubCell"/>
</dbReference>
<proteinExistence type="predicted"/>
<dbReference type="SUPFAM" id="SSF53300">
    <property type="entry name" value="vWA-like"/>
    <property type="match status" value="1"/>
</dbReference>
<evidence type="ECO:0000259" key="14">
    <source>
        <dbReference type="PROSITE" id="PS50923"/>
    </source>
</evidence>
<dbReference type="PANTHER" id="PTHR46393">
    <property type="entry name" value="SUSHI DOMAIN-CONTAINING PROTEIN"/>
    <property type="match status" value="1"/>
</dbReference>
<dbReference type="EMBL" id="JBJQND010000007">
    <property type="protein sequence ID" value="KAL3871741.1"/>
    <property type="molecule type" value="Genomic_DNA"/>
</dbReference>
<dbReference type="Pfam" id="PF00092">
    <property type="entry name" value="VWA"/>
    <property type="match status" value="1"/>
</dbReference>
<feature type="disulfide bond" evidence="10">
    <location>
        <begin position="117"/>
        <end position="144"/>
    </location>
</feature>
<feature type="domain" description="Peptidase S1" evidence="13">
    <location>
        <begin position="379"/>
        <end position="598"/>
    </location>
</feature>
<evidence type="ECO:0000313" key="16">
    <source>
        <dbReference type="Proteomes" id="UP001634394"/>
    </source>
</evidence>
<keyword evidence="6" id="KW-0677">Repeat</keyword>
<evidence type="ECO:0000256" key="5">
    <source>
        <dbReference type="ARBA" id="ARBA00022729"/>
    </source>
</evidence>
<dbReference type="InterPro" id="IPR000436">
    <property type="entry name" value="Sushi_SCR_CCP_dom"/>
</dbReference>
<feature type="domain" description="VWFA" evidence="12">
    <location>
        <begin position="189"/>
        <end position="371"/>
    </location>
</feature>
<evidence type="ECO:0000256" key="2">
    <source>
        <dbReference type="ARBA" id="ARBA00001946"/>
    </source>
</evidence>
<dbReference type="PANTHER" id="PTHR46393:SF7">
    <property type="entry name" value="COMPLEMENT C2"/>
    <property type="match status" value="1"/>
</dbReference>
<dbReference type="Gene3D" id="2.40.10.10">
    <property type="entry name" value="Trypsin-like serine proteases"/>
    <property type="match status" value="1"/>
</dbReference>
<feature type="domain" description="Sushi" evidence="14">
    <location>
        <begin position="89"/>
        <end position="146"/>
    </location>
</feature>
<dbReference type="SMART" id="SM00327">
    <property type="entry name" value="VWA"/>
    <property type="match status" value="1"/>
</dbReference>
<evidence type="ECO:0000259" key="12">
    <source>
        <dbReference type="PROSITE" id="PS50234"/>
    </source>
</evidence>
<dbReference type="InterPro" id="IPR001254">
    <property type="entry name" value="Trypsin_dom"/>
</dbReference>
<comment type="cofactor">
    <cofactor evidence="1">
        <name>Mn(2+)</name>
        <dbReference type="ChEBI" id="CHEBI:29035"/>
    </cofactor>
</comment>
<evidence type="ECO:0000256" key="6">
    <source>
        <dbReference type="ARBA" id="ARBA00022737"/>
    </source>
</evidence>
<keyword evidence="7 10" id="KW-1015">Disulfide bond</keyword>
<dbReference type="SMART" id="SM00020">
    <property type="entry name" value="Tryp_SPc"/>
    <property type="match status" value="1"/>
</dbReference>
<feature type="chain" id="PRO_5044725191" description="C3/C5 convertase" evidence="11">
    <location>
        <begin position="23"/>
        <end position="598"/>
    </location>
</feature>
<dbReference type="CDD" id="cd00033">
    <property type="entry name" value="CCP"/>
    <property type="match status" value="1"/>
</dbReference>
<evidence type="ECO:0000256" key="7">
    <source>
        <dbReference type="ARBA" id="ARBA00023157"/>
    </source>
</evidence>
<dbReference type="Pfam" id="PF00084">
    <property type="entry name" value="Sushi"/>
    <property type="match status" value="1"/>
</dbReference>
<dbReference type="PROSITE" id="PS50923">
    <property type="entry name" value="SUSHI"/>
    <property type="match status" value="1"/>
</dbReference>
<evidence type="ECO:0000259" key="13">
    <source>
        <dbReference type="PROSITE" id="PS50240"/>
    </source>
</evidence>
<keyword evidence="16" id="KW-1185">Reference proteome</keyword>
<dbReference type="SUPFAM" id="SSF50494">
    <property type="entry name" value="Trypsin-like serine proteases"/>
    <property type="match status" value="1"/>
</dbReference>
<dbReference type="PROSITE" id="PS50234">
    <property type="entry name" value="VWFA"/>
    <property type="match status" value="1"/>
</dbReference>